<dbReference type="SUPFAM" id="SSF46785">
    <property type="entry name" value="Winged helix' DNA-binding domain"/>
    <property type="match status" value="1"/>
</dbReference>
<dbReference type="AlphaFoldDB" id="A0AAI9WXM4"/>
<dbReference type="EMBL" id="JAHUZD010000107">
    <property type="protein sequence ID" value="KAI3404154.2"/>
    <property type="molecule type" value="Genomic_DNA"/>
</dbReference>
<dbReference type="InterPro" id="IPR036305">
    <property type="entry name" value="RGS_sf"/>
</dbReference>
<evidence type="ECO:0000259" key="3">
    <source>
        <dbReference type="PROSITE" id="PS50186"/>
    </source>
</evidence>
<dbReference type="InterPro" id="IPR036388">
    <property type="entry name" value="WH-like_DNA-bd_sf"/>
</dbReference>
<dbReference type="InterPro" id="IPR036390">
    <property type="entry name" value="WH_DNA-bd_sf"/>
</dbReference>
<dbReference type="CDD" id="cd04450">
    <property type="entry name" value="DEP_RGS7-like"/>
    <property type="match status" value="1"/>
</dbReference>
<accession>A0AAI9WXM4</accession>
<organism evidence="4 5">
    <name type="scientific">Candida oxycetoniae</name>
    <dbReference type="NCBI Taxonomy" id="497107"/>
    <lineage>
        <taxon>Eukaryota</taxon>
        <taxon>Fungi</taxon>
        <taxon>Dikarya</taxon>
        <taxon>Ascomycota</taxon>
        <taxon>Saccharomycotina</taxon>
        <taxon>Pichiomycetes</taxon>
        <taxon>Debaryomycetaceae</taxon>
        <taxon>Candida/Lodderomyces clade</taxon>
        <taxon>Candida</taxon>
    </lineage>
</organism>
<dbReference type="SUPFAM" id="SSF48097">
    <property type="entry name" value="Regulator of G-protein signaling, RGS"/>
    <property type="match status" value="1"/>
</dbReference>
<dbReference type="Proteomes" id="UP001202479">
    <property type="component" value="Unassembled WGS sequence"/>
</dbReference>
<dbReference type="Gene3D" id="1.10.10.10">
    <property type="entry name" value="Winged helix-like DNA-binding domain superfamily/Winged helix DNA-binding domain"/>
    <property type="match status" value="1"/>
</dbReference>
<dbReference type="Pfam" id="PF00610">
    <property type="entry name" value="DEP"/>
    <property type="match status" value="1"/>
</dbReference>
<evidence type="ECO:0000259" key="2">
    <source>
        <dbReference type="PROSITE" id="PS50132"/>
    </source>
</evidence>
<dbReference type="Pfam" id="PF00615">
    <property type="entry name" value="RGS"/>
    <property type="match status" value="1"/>
</dbReference>
<reference evidence="4" key="1">
    <citation type="journal article" date="2022" name="DNA Res.">
        <title>Genome analysis of five recently described species of the CUG-Ser clade uncovers Candida theae as a new hybrid lineage with pathogenic potential in the Candida parapsilosis species complex.</title>
        <authorList>
            <person name="Mixao V."/>
            <person name="Del Olmo V."/>
            <person name="Hegedusova E."/>
            <person name="Saus E."/>
            <person name="Pryszcz L."/>
            <person name="Cillingova A."/>
            <person name="Nosek J."/>
            <person name="Gabaldon T."/>
        </authorList>
    </citation>
    <scope>NUCLEOTIDE SEQUENCE</scope>
    <source>
        <strain evidence="4">CBS 10844</strain>
    </source>
</reference>
<dbReference type="PROSITE" id="PS50132">
    <property type="entry name" value="RGS"/>
    <property type="match status" value="1"/>
</dbReference>
<keyword evidence="1" id="KW-0734">Signal transduction inhibitor</keyword>
<feature type="domain" description="RGS" evidence="2">
    <location>
        <begin position="504"/>
        <end position="709"/>
    </location>
</feature>
<dbReference type="SMART" id="SM00315">
    <property type="entry name" value="RGS"/>
    <property type="match status" value="1"/>
</dbReference>
<dbReference type="GO" id="GO:0035556">
    <property type="term" value="P:intracellular signal transduction"/>
    <property type="evidence" value="ECO:0007669"/>
    <property type="project" value="InterPro"/>
</dbReference>
<name>A0AAI9WXM4_9ASCO</name>
<proteinExistence type="predicted"/>
<keyword evidence="5" id="KW-1185">Reference proteome</keyword>
<dbReference type="Gene3D" id="1.10.167.10">
    <property type="entry name" value="Regulator of G-protein Signalling 4, domain 2"/>
    <property type="match status" value="1"/>
</dbReference>
<dbReference type="PANTHER" id="PTHR10845:SF192">
    <property type="entry name" value="DOUBLE HIT, ISOFORM B"/>
    <property type="match status" value="1"/>
</dbReference>
<evidence type="ECO:0000313" key="5">
    <source>
        <dbReference type="Proteomes" id="UP001202479"/>
    </source>
</evidence>
<dbReference type="InterPro" id="IPR016137">
    <property type="entry name" value="RGS"/>
</dbReference>
<evidence type="ECO:0000313" key="4">
    <source>
        <dbReference type="EMBL" id="KAI3404154.2"/>
    </source>
</evidence>
<gene>
    <name evidence="4" type="ORF">KGF56_003054</name>
</gene>
<dbReference type="Pfam" id="PF25889">
    <property type="entry name" value="WHD_Fungal_DR"/>
    <property type="match status" value="1"/>
</dbReference>
<comment type="caution">
    <text evidence="4">The sequence shown here is derived from an EMBL/GenBank/DDBJ whole genome shotgun (WGS) entry which is preliminary data.</text>
</comment>
<dbReference type="PROSITE" id="PS50186">
    <property type="entry name" value="DEP"/>
    <property type="match status" value="1"/>
</dbReference>
<dbReference type="InterPro" id="IPR044926">
    <property type="entry name" value="RGS_subdomain_2"/>
</dbReference>
<dbReference type="RefSeq" id="XP_049179899.1">
    <property type="nucleotide sequence ID" value="XM_049324348.1"/>
</dbReference>
<dbReference type="SMART" id="SM00049">
    <property type="entry name" value="DEP"/>
    <property type="match status" value="1"/>
</dbReference>
<dbReference type="InterPro" id="IPR000591">
    <property type="entry name" value="DEP_dom"/>
</dbReference>
<dbReference type="GeneID" id="73380671"/>
<evidence type="ECO:0000256" key="1">
    <source>
        <dbReference type="ARBA" id="ARBA00022700"/>
    </source>
</evidence>
<dbReference type="PANTHER" id="PTHR10845">
    <property type="entry name" value="REGULATOR OF G PROTEIN SIGNALING"/>
    <property type="match status" value="1"/>
</dbReference>
<protein>
    <submittedName>
        <fullName evidence="4">SST2</fullName>
    </submittedName>
</protein>
<dbReference type="GO" id="GO:0009968">
    <property type="term" value="P:negative regulation of signal transduction"/>
    <property type="evidence" value="ECO:0007669"/>
    <property type="project" value="UniProtKB-KW"/>
</dbReference>
<sequence>MLKVEKKKHVENSVFESTIDPKVNISISDSNSTGKGQDETTMTTMRTTITAKTTTIAAAAAAAAATAEASSSNPNVLHEVILNKFNRTTTGRVYQKDLKDIYAMLIIELDLKKDATVNRCNLQHGISSSLSKVKFIKLSKSFPYSFYMSTAIEKMNQLSLKIESTKTVTLISYSFKPALAETLIREFYKAKFLHSPADRTRGEPKSSVALQPTPKGLSIVQTFCVKQGLPKSSMPEVLFHNEYNTMQLFAFERDHISDKLVYSDNLVELLFSALLGPSPNFWSPTNKPDKIRVSKKKHNDEVFDYNIADFQFSGDYLSLKQVNTNFSVSTIGEECAFSFSKYQNTCHDLTQNPYDSETTSNILQSPFYHRYFENPKSDAHMQYYISSVGVRLLREKTASRNGNLQYCISGKAIYQWLMDCSDVVCPKEALEICSLFLKQNLMAPLESDGGKEENYFSRSKYFKLTTFGLQVSRWGKPSQQERILTPQCIRNRDGSKKISKFKIPLAEILKDPGTKLQFRKHLEREFCSENFDAYCQLEIFNSKVSAYLNAISSNKVSEITAEDVKQSIATQQKTCMSMAYQIFNTFISTESSSVVNIEYRLRMKIVNLLTRLTMEQQQEIDGNDDESVKYLTTPTDTITMSGITYSPSSETIHSDNDLTESELNQKSDPSKILREINTLFEQVKIHMYKLMEVDSLPKFLNNFGYWKLSC</sequence>
<feature type="domain" description="DEP" evidence="3">
    <location>
        <begin position="386"/>
        <end position="466"/>
    </location>
</feature>
<dbReference type="InterPro" id="IPR058855">
    <property type="entry name" value="RGS1/SST2-like_Fungal-DR"/>
</dbReference>